<protein>
    <submittedName>
        <fullName evidence="1">DUF3164 family protein</fullName>
    </submittedName>
</protein>
<dbReference type="Proteomes" id="UP000298595">
    <property type="component" value="Plasmid p3"/>
</dbReference>
<dbReference type="EMBL" id="CP032324">
    <property type="protein sequence ID" value="QCN99460.1"/>
    <property type="molecule type" value="Genomic_DNA"/>
</dbReference>
<geneLocation type="plasmid" evidence="1 2">
    <name>p3</name>
</geneLocation>
<dbReference type="Pfam" id="PF11363">
    <property type="entry name" value="DUF3164"/>
    <property type="match status" value="1"/>
</dbReference>
<keyword evidence="1" id="KW-0614">Plasmid</keyword>
<gene>
    <name evidence="1" type="ORF">D3093_30005</name>
</gene>
<evidence type="ECO:0000313" key="1">
    <source>
        <dbReference type="EMBL" id="QCN99460.1"/>
    </source>
</evidence>
<evidence type="ECO:0000313" key="2">
    <source>
        <dbReference type="Proteomes" id="UP000298595"/>
    </source>
</evidence>
<dbReference type="AlphaFoldDB" id="A0A4D8PQC9"/>
<organism evidence="1 2">
    <name type="scientific">Azospirillum argentinense</name>
    <dbReference type="NCBI Taxonomy" id="2970906"/>
    <lineage>
        <taxon>Bacteria</taxon>
        <taxon>Pseudomonadati</taxon>
        <taxon>Pseudomonadota</taxon>
        <taxon>Alphaproteobacteria</taxon>
        <taxon>Rhodospirillales</taxon>
        <taxon>Azospirillaceae</taxon>
        <taxon>Azospirillum</taxon>
    </lineage>
</organism>
<reference evidence="1 2" key="1">
    <citation type="submission" date="2018-09" db="EMBL/GenBank/DDBJ databases">
        <title>Whole genome based analysis of evolution and adaptive divergence in Indian and Brazilian strains of Azospirillum brasilense.</title>
        <authorList>
            <person name="Singh C."/>
            <person name="Tripathi A.K."/>
        </authorList>
    </citation>
    <scope>NUCLEOTIDE SEQUENCE [LARGE SCALE GENOMIC DNA]</scope>
    <source>
        <strain evidence="1 2">MTCC4035</strain>
        <plasmid evidence="1 2">p3</plasmid>
    </source>
</reference>
<sequence length="281" mass="30766">MGRHCQPQARRLLLMTVDSIPTVEELLAEIPVLPAGAPTLAKHLRWALDWIAASNTAPEAGHAFWDALDALKALPTVPDARESVGDKVFYREEDGRLTPEALVKPAKLMEDMFVRTVAAGALSIHGSLSRFKALSFSEAQALIDTVARDYGVAMGGKGGNVTFFTYDRSFQVQIQVQERITVGATIEVAKAALNEYLAEAQASDEVKAIITSAFGIDDQGRVRVAELVRLRRLNITHPKWLAAMRAIDDAMDTSSKAIYLRVKRRTPDGKFELVPLDLANA</sequence>
<dbReference type="InterPro" id="IPR021505">
    <property type="entry name" value="Phage_B3_Orf6"/>
</dbReference>
<accession>A0A4D8PQC9</accession>
<proteinExistence type="predicted"/>
<dbReference type="KEGG" id="aare:D3093_30005"/>
<name>A0A4D8PQC9_9PROT</name>